<dbReference type="InterPro" id="IPR033900">
    <property type="entry name" value="Gram_neg_porin_domain"/>
</dbReference>
<feature type="signal peptide" evidence="1">
    <location>
        <begin position="1"/>
        <end position="20"/>
    </location>
</feature>
<reference evidence="3 4" key="1">
    <citation type="submission" date="2018-05" db="EMBL/GenBank/DDBJ databases">
        <authorList>
            <person name="Zhang Y.-J."/>
        </authorList>
    </citation>
    <scope>NUCLEOTIDE SEQUENCE [LARGE SCALE GENOMIC DNA]</scope>
    <source>
        <strain evidence="3 4">CY04</strain>
    </source>
</reference>
<keyword evidence="1" id="KW-0732">Signal</keyword>
<evidence type="ECO:0000313" key="4">
    <source>
        <dbReference type="Proteomes" id="UP001429564"/>
    </source>
</evidence>
<sequence length="326" mass="33312">MKKILFATTALIATAGMAAAEIKIGGSGRFGVAYNEGASMTDANGNDIPVNSTRIEQRMRVNITGIATTDAGVKFEARIRLEANEAADNSISGKGPGAVGFAVSYEGLRVDVGHVSDAFDSGDVVDLYGYGVGLTSFIEQNATSAGITNNGFGAGGADYTTVKVRYSMNDFTVAASYSKNEKFDVGATAGPTAGSQNDHTNYQIGAAYNFGDYNVGAAFGSEDDNGTENDYWAASFGGSVGAASFSLLVTDSDEADDLTFGGSMNYAISSATDLRVAFSDGGASTNETAFGVGFRHSLGGGVSLRGGVGRNAADNNVADLGVALSF</sequence>
<feature type="chain" id="PRO_5047189929" evidence="1">
    <location>
        <begin position="21"/>
        <end position="326"/>
    </location>
</feature>
<gene>
    <name evidence="3" type="ORF">DL239_12855</name>
</gene>
<dbReference type="Pfam" id="PF13609">
    <property type="entry name" value="Porin_4"/>
    <property type="match status" value="1"/>
</dbReference>
<name>A0ABX0W9D9_9RHOB</name>
<comment type="caution">
    <text evidence="3">The sequence shown here is derived from an EMBL/GenBank/DDBJ whole genome shotgun (WGS) entry which is preliminary data.</text>
</comment>
<dbReference type="EMBL" id="QHLQ01000012">
    <property type="protein sequence ID" value="NIZ61863.1"/>
    <property type="molecule type" value="Genomic_DNA"/>
</dbReference>
<protein>
    <submittedName>
        <fullName evidence="3">Porin</fullName>
    </submittedName>
</protein>
<proteinExistence type="predicted"/>
<keyword evidence="4" id="KW-1185">Reference proteome</keyword>
<dbReference type="Proteomes" id="UP001429564">
    <property type="component" value="Unassembled WGS sequence"/>
</dbReference>
<dbReference type="Gene3D" id="2.40.160.10">
    <property type="entry name" value="Porin"/>
    <property type="match status" value="1"/>
</dbReference>
<dbReference type="SUPFAM" id="SSF56935">
    <property type="entry name" value="Porins"/>
    <property type="match status" value="1"/>
</dbReference>
<dbReference type="InterPro" id="IPR023614">
    <property type="entry name" value="Porin_dom_sf"/>
</dbReference>
<evidence type="ECO:0000313" key="3">
    <source>
        <dbReference type="EMBL" id="NIZ61863.1"/>
    </source>
</evidence>
<evidence type="ECO:0000256" key="1">
    <source>
        <dbReference type="SAM" id="SignalP"/>
    </source>
</evidence>
<organism evidence="3 4">
    <name type="scientific">Parasedimentitalea denitrificans</name>
    <dbReference type="NCBI Taxonomy" id="2211118"/>
    <lineage>
        <taxon>Bacteria</taxon>
        <taxon>Pseudomonadati</taxon>
        <taxon>Pseudomonadota</taxon>
        <taxon>Alphaproteobacteria</taxon>
        <taxon>Rhodobacterales</taxon>
        <taxon>Paracoccaceae</taxon>
        <taxon>Parasedimentitalea</taxon>
    </lineage>
</organism>
<dbReference type="RefSeq" id="WP_167684499.1">
    <property type="nucleotide sequence ID" value="NZ_QHLQ01000012.1"/>
</dbReference>
<accession>A0ABX0W9D9</accession>
<evidence type="ECO:0000259" key="2">
    <source>
        <dbReference type="Pfam" id="PF13609"/>
    </source>
</evidence>
<feature type="domain" description="Porin" evidence="2">
    <location>
        <begin position="7"/>
        <end position="315"/>
    </location>
</feature>